<gene>
    <name evidence="1" type="ORF">VNO78_18808</name>
</gene>
<dbReference type="Proteomes" id="UP001386955">
    <property type="component" value="Unassembled WGS sequence"/>
</dbReference>
<evidence type="ECO:0000313" key="1">
    <source>
        <dbReference type="EMBL" id="KAK7390754.1"/>
    </source>
</evidence>
<accession>A0AAN9S6Z7</accession>
<reference evidence="1 2" key="1">
    <citation type="submission" date="2024-01" db="EMBL/GenBank/DDBJ databases">
        <title>The genomes of 5 underutilized Papilionoideae crops provide insights into root nodulation and disease resistanc.</title>
        <authorList>
            <person name="Jiang F."/>
        </authorList>
    </citation>
    <scope>NUCLEOTIDE SEQUENCE [LARGE SCALE GENOMIC DNA]</scope>
    <source>
        <strain evidence="1">DUOXIRENSHENG_FW03</strain>
        <tissue evidence="1">Leaves</tissue>
    </source>
</reference>
<organism evidence="1 2">
    <name type="scientific">Psophocarpus tetragonolobus</name>
    <name type="common">Winged bean</name>
    <name type="synonym">Dolichos tetragonolobus</name>
    <dbReference type="NCBI Taxonomy" id="3891"/>
    <lineage>
        <taxon>Eukaryota</taxon>
        <taxon>Viridiplantae</taxon>
        <taxon>Streptophyta</taxon>
        <taxon>Embryophyta</taxon>
        <taxon>Tracheophyta</taxon>
        <taxon>Spermatophyta</taxon>
        <taxon>Magnoliopsida</taxon>
        <taxon>eudicotyledons</taxon>
        <taxon>Gunneridae</taxon>
        <taxon>Pentapetalae</taxon>
        <taxon>rosids</taxon>
        <taxon>fabids</taxon>
        <taxon>Fabales</taxon>
        <taxon>Fabaceae</taxon>
        <taxon>Papilionoideae</taxon>
        <taxon>50 kb inversion clade</taxon>
        <taxon>NPAAA clade</taxon>
        <taxon>indigoferoid/millettioid clade</taxon>
        <taxon>Phaseoleae</taxon>
        <taxon>Psophocarpus</taxon>
    </lineage>
</organism>
<sequence length="111" mass="12111">MSGEGLHAARMGVLDQHSALVGIGRGYCGRGSVGFKYRNLEFGIWNLVDLSIEAVDAYSFGDKQFGLWTDGCLCGILILFYKEMKAAESNTNSAELLFSCGLPFRSCLMRG</sequence>
<name>A0AAN9S6Z7_PSOTE</name>
<keyword evidence="2" id="KW-1185">Reference proteome</keyword>
<dbReference type="AlphaFoldDB" id="A0AAN9S6Z7"/>
<dbReference type="EMBL" id="JAYMYS010000005">
    <property type="protein sequence ID" value="KAK7390754.1"/>
    <property type="molecule type" value="Genomic_DNA"/>
</dbReference>
<evidence type="ECO:0000313" key="2">
    <source>
        <dbReference type="Proteomes" id="UP001386955"/>
    </source>
</evidence>
<comment type="caution">
    <text evidence="1">The sequence shown here is derived from an EMBL/GenBank/DDBJ whole genome shotgun (WGS) entry which is preliminary data.</text>
</comment>
<protein>
    <submittedName>
        <fullName evidence="1">Uncharacterized protein</fullName>
    </submittedName>
</protein>
<proteinExistence type="predicted"/>